<protein>
    <submittedName>
        <fullName evidence="4">Transcriptional regulator, TetR family</fullName>
    </submittedName>
</protein>
<dbReference type="Gene3D" id="1.10.357.10">
    <property type="entry name" value="Tetracycline Repressor, domain 2"/>
    <property type="match status" value="1"/>
</dbReference>
<feature type="domain" description="HTH tetR-type" evidence="3">
    <location>
        <begin position="6"/>
        <end position="66"/>
    </location>
</feature>
<evidence type="ECO:0000256" key="2">
    <source>
        <dbReference type="PROSITE-ProRule" id="PRU00335"/>
    </source>
</evidence>
<dbReference type="Pfam" id="PF00440">
    <property type="entry name" value="TetR_N"/>
    <property type="match status" value="1"/>
</dbReference>
<dbReference type="Proteomes" id="UP000018227">
    <property type="component" value="Unassembled WGS sequence"/>
</dbReference>
<evidence type="ECO:0000313" key="5">
    <source>
        <dbReference type="Proteomes" id="UP000018227"/>
    </source>
</evidence>
<dbReference type="PRINTS" id="PR00455">
    <property type="entry name" value="HTHTETR"/>
</dbReference>
<evidence type="ECO:0000256" key="1">
    <source>
        <dbReference type="ARBA" id="ARBA00023125"/>
    </source>
</evidence>
<evidence type="ECO:0000313" key="4">
    <source>
        <dbReference type="EMBL" id="ESL02850.1"/>
    </source>
</evidence>
<feature type="DNA-binding region" description="H-T-H motif" evidence="2">
    <location>
        <begin position="29"/>
        <end position="48"/>
    </location>
</feature>
<dbReference type="InterPro" id="IPR001647">
    <property type="entry name" value="HTH_TetR"/>
</dbReference>
<dbReference type="STRING" id="592026.GCWU0000282_001720"/>
<dbReference type="InterPro" id="IPR050624">
    <property type="entry name" value="HTH-type_Tx_Regulator"/>
</dbReference>
<evidence type="ECO:0000259" key="3">
    <source>
        <dbReference type="PROSITE" id="PS50977"/>
    </source>
</evidence>
<dbReference type="AlphaFoldDB" id="V2Z7E5"/>
<reference evidence="4 5" key="1">
    <citation type="submission" date="2013-06" db="EMBL/GenBank/DDBJ databases">
        <authorList>
            <person name="Weinstock G."/>
            <person name="Sodergren E."/>
            <person name="Clifton S."/>
            <person name="Fulton L."/>
            <person name="Fulton B."/>
            <person name="Courtney L."/>
            <person name="Fronick C."/>
            <person name="Harrison M."/>
            <person name="Strong C."/>
            <person name="Farmer C."/>
            <person name="Delahaunty K."/>
            <person name="Markovic C."/>
            <person name="Hall O."/>
            <person name="Minx P."/>
            <person name="Tomlinson C."/>
            <person name="Mitreva M."/>
            <person name="Nelson J."/>
            <person name="Hou S."/>
            <person name="Wollam A."/>
            <person name="Pepin K.H."/>
            <person name="Johnson M."/>
            <person name="Bhonagiri V."/>
            <person name="Nash W.E."/>
            <person name="Warren W."/>
            <person name="Chinwalla A."/>
            <person name="Mardis E.R."/>
            <person name="Wilson R.K."/>
        </authorList>
    </citation>
    <scope>NUCLEOTIDE SEQUENCE [LARGE SCALE GENOMIC DNA]</scope>
    <source>
        <strain evidence="4 5">ATCC 51271</strain>
    </source>
</reference>
<keyword evidence="1 2" id="KW-0238">DNA-binding</keyword>
<dbReference type="HOGENOM" id="CLU_069356_6_0_9"/>
<proteinExistence type="predicted"/>
<sequence>MSYCSDITKNRILECAKDEFLNKGFEKAQVAEIAEAANVTTGAIYRHFKNKEELFYTLVKEVYEYTLEIVTAVESRTEKAGYKNVLGENDDENIEAMFAEVMDFVNYMYAHFEEFRLIFESGKGSRVENFIDEIVNRYTAKNIKMMSISESKNIELDEEEELEVHILTKGYVTSLCECILHNIPYDFAGRYIKNIIAFQYYGWKGLMKFKLK</sequence>
<dbReference type="PROSITE" id="PS50977">
    <property type="entry name" value="HTH_TETR_2"/>
    <property type="match status" value="1"/>
</dbReference>
<dbReference type="InterPro" id="IPR009057">
    <property type="entry name" value="Homeodomain-like_sf"/>
</dbReference>
<dbReference type="OrthoDB" id="494991at2"/>
<comment type="caution">
    <text evidence="4">The sequence shown here is derived from an EMBL/GenBank/DDBJ whole genome shotgun (WGS) entry which is preliminary data.</text>
</comment>
<dbReference type="eggNOG" id="COG1309">
    <property type="taxonomic scope" value="Bacteria"/>
</dbReference>
<gene>
    <name evidence="4" type="ORF">GCWU0000282_001720</name>
</gene>
<dbReference type="EMBL" id="ACIL03000013">
    <property type="protein sequence ID" value="ESL02850.1"/>
    <property type="molecule type" value="Genomic_DNA"/>
</dbReference>
<dbReference type="PANTHER" id="PTHR43479">
    <property type="entry name" value="ACREF/ENVCD OPERON REPRESSOR-RELATED"/>
    <property type="match status" value="1"/>
</dbReference>
<dbReference type="GO" id="GO:0003677">
    <property type="term" value="F:DNA binding"/>
    <property type="evidence" value="ECO:0007669"/>
    <property type="project" value="UniProtKB-UniRule"/>
</dbReference>
<dbReference type="SUPFAM" id="SSF46689">
    <property type="entry name" value="Homeodomain-like"/>
    <property type="match status" value="1"/>
</dbReference>
<organism evidence="4 5">
    <name type="scientific">Catonella morbi ATCC 51271</name>
    <dbReference type="NCBI Taxonomy" id="592026"/>
    <lineage>
        <taxon>Bacteria</taxon>
        <taxon>Bacillati</taxon>
        <taxon>Bacillota</taxon>
        <taxon>Clostridia</taxon>
        <taxon>Lachnospirales</taxon>
        <taxon>Lachnospiraceae</taxon>
        <taxon>Catonella</taxon>
    </lineage>
</organism>
<name>V2Z7E5_9FIRM</name>
<accession>V2Z7E5</accession>
<dbReference type="RefSeq" id="WP_023354592.1">
    <property type="nucleotide sequence ID" value="NZ_KI535368.1"/>
</dbReference>
<dbReference type="PANTHER" id="PTHR43479:SF11">
    <property type="entry name" value="ACREF_ENVCD OPERON REPRESSOR-RELATED"/>
    <property type="match status" value="1"/>
</dbReference>
<keyword evidence="5" id="KW-1185">Reference proteome</keyword>